<name>A0AAV1G0F6_XYRNO</name>
<dbReference type="AlphaFoldDB" id="A0AAV1G0F6"/>
<feature type="compositionally biased region" description="Low complexity" evidence="1">
    <location>
        <begin position="118"/>
        <end position="130"/>
    </location>
</feature>
<dbReference type="EMBL" id="OY660874">
    <property type="protein sequence ID" value="CAJ1067372.1"/>
    <property type="molecule type" value="Genomic_DNA"/>
</dbReference>
<keyword evidence="3" id="KW-1185">Reference proteome</keyword>
<evidence type="ECO:0000313" key="2">
    <source>
        <dbReference type="EMBL" id="CAJ1067372.1"/>
    </source>
</evidence>
<protein>
    <submittedName>
        <fullName evidence="2">Uncharacterized protein</fullName>
    </submittedName>
</protein>
<reference evidence="2" key="1">
    <citation type="submission" date="2023-08" db="EMBL/GenBank/DDBJ databases">
        <authorList>
            <person name="Alioto T."/>
            <person name="Alioto T."/>
            <person name="Gomez Garrido J."/>
        </authorList>
    </citation>
    <scope>NUCLEOTIDE SEQUENCE</scope>
</reference>
<feature type="compositionally biased region" description="Pro residues" evidence="1">
    <location>
        <begin position="38"/>
        <end position="54"/>
    </location>
</feature>
<sequence length="283" mass="31911">MSTLQRSYKPRRILTTRMPSPSTIDYYFPPSPLTDVPDTPPSSPGIPDAPPASPWIPDAEVPDTPPSSPGIPDTPPASPWIPDAEVPDTPPNSPEPTSSELPDAPVDSSEVSDTPVGSAEPSSSQAASPAADRKDADEAGDRPDDQLTYYKSITIAVLHLLHKTIQQYQEEMCDGCRINHTSQRQHQCLEVTRDDFYQEKFFWLTNKLYTPNLIPAIQHYLCLQNINVDHMRIKNTVQSILFELESTSFIYRAFQAWVLEHEDEDRKIKMEELAKLTELWLKR</sequence>
<accession>A0AAV1G0F6</accession>
<gene>
    <name evidence="2" type="ORF">XNOV1_A029187</name>
</gene>
<feature type="compositionally biased region" description="Pro residues" evidence="1">
    <location>
        <begin position="63"/>
        <end position="79"/>
    </location>
</feature>
<evidence type="ECO:0000256" key="1">
    <source>
        <dbReference type="SAM" id="MobiDB-lite"/>
    </source>
</evidence>
<proteinExistence type="predicted"/>
<organism evidence="2 3">
    <name type="scientific">Xyrichtys novacula</name>
    <name type="common">Pearly razorfish</name>
    <name type="synonym">Hemipteronotus novacula</name>
    <dbReference type="NCBI Taxonomy" id="13765"/>
    <lineage>
        <taxon>Eukaryota</taxon>
        <taxon>Metazoa</taxon>
        <taxon>Chordata</taxon>
        <taxon>Craniata</taxon>
        <taxon>Vertebrata</taxon>
        <taxon>Euteleostomi</taxon>
        <taxon>Actinopterygii</taxon>
        <taxon>Neopterygii</taxon>
        <taxon>Teleostei</taxon>
        <taxon>Neoteleostei</taxon>
        <taxon>Acanthomorphata</taxon>
        <taxon>Eupercaria</taxon>
        <taxon>Labriformes</taxon>
        <taxon>Labridae</taxon>
        <taxon>Xyrichtys</taxon>
    </lineage>
</organism>
<feature type="region of interest" description="Disordered" evidence="1">
    <location>
        <begin position="1"/>
        <end position="144"/>
    </location>
</feature>
<feature type="compositionally biased region" description="Basic and acidic residues" evidence="1">
    <location>
        <begin position="131"/>
        <end position="144"/>
    </location>
</feature>
<dbReference type="Proteomes" id="UP001178508">
    <property type="component" value="Chromosome 11"/>
</dbReference>
<evidence type="ECO:0000313" key="3">
    <source>
        <dbReference type="Proteomes" id="UP001178508"/>
    </source>
</evidence>